<protein>
    <submittedName>
        <fullName evidence="2">DUF2064 domain-containing protein</fullName>
    </submittedName>
</protein>
<evidence type="ECO:0000313" key="3">
    <source>
        <dbReference type="Proteomes" id="UP000272015"/>
    </source>
</evidence>
<dbReference type="PANTHER" id="PTHR36529:SF1">
    <property type="entry name" value="GLYCOSYLTRANSFERASE"/>
    <property type="match status" value="1"/>
</dbReference>
<organism evidence="2 3">
    <name type="scientific">Cryobacterium melibiosiphilum</name>
    <dbReference type="NCBI Taxonomy" id="995039"/>
    <lineage>
        <taxon>Bacteria</taxon>
        <taxon>Bacillati</taxon>
        <taxon>Actinomycetota</taxon>
        <taxon>Actinomycetes</taxon>
        <taxon>Micrococcales</taxon>
        <taxon>Microbacteriaceae</taxon>
        <taxon>Cryobacterium</taxon>
    </lineage>
</organism>
<dbReference type="OrthoDB" id="9798250at2"/>
<dbReference type="RefSeq" id="WP_119975164.1">
    <property type="nucleotide sequence ID" value="NZ_JBHSQA010000011.1"/>
</dbReference>
<comment type="caution">
    <text evidence="2">The sequence shown here is derived from an EMBL/GenBank/DDBJ whole genome shotgun (WGS) entry which is preliminary data.</text>
</comment>
<dbReference type="AlphaFoldDB" id="A0A3A5MIR8"/>
<dbReference type="Gene3D" id="3.90.550.10">
    <property type="entry name" value="Spore Coat Polysaccharide Biosynthesis Protein SpsA, Chain A"/>
    <property type="match status" value="1"/>
</dbReference>
<dbReference type="InterPro" id="IPR029044">
    <property type="entry name" value="Nucleotide-diphossugar_trans"/>
</dbReference>
<keyword evidence="3" id="KW-1185">Reference proteome</keyword>
<dbReference type="PANTHER" id="PTHR36529">
    <property type="entry name" value="SLL1095 PROTEIN"/>
    <property type="match status" value="1"/>
</dbReference>
<evidence type="ECO:0000313" key="2">
    <source>
        <dbReference type="EMBL" id="RJT87829.1"/>
    </source>
</evidence>
<proteinExistence type="predicted"/>
<sequence length="245" mass="25202">MSIVVVIAKECLPGRVKTRLHPALSYEAAAELASASLDDTLETVNSLDGGPARRILAFDGETPPDAAAGWEILPQVAGDLDERLAAIFDSCDEPTLLVGMDTPQISAALLAPVFADWAAAARPGPGLRSATMDAWFGPAVDGGFWALGLNKPTGALIRGVAMSRDDTGATQLARLQDAGLRVRLLETLVDVDTIEAATDVAALAPDGRFAATLHELTAAVPPAPAAASVAGPRPTAPARAPKGTR</sequence>
<feature type="region of interest" description="Disordered" evidence="1">
    <location>
        <begin position="223"/>
        <end position="245"/>
    </location>
</feature>
<dbReference type="Proteomes" id="UP000272015">
    <property type="component" value="Unassembled WGS sequence"/>
</dbReference>
<dbReference type="InterPro" id="IPR018641">
    <property type="entry name" value="Trfase_1_rSAM/seldom-assoc"/>
</dbReference>
<dbReference type="EMBL" id="QZVS01000087">
    <property type="protein sequence ID" value="RJT87829.1"/>
    <property type="molecule type" value="Genomic_DNA"/>
</dbReference>
<dbReference type="Pfam" id="PF09837">
    <property type="entry name" value="DUF2064"/>
    <property type="match status" value="1"/>
</dbReference>
<reference evidence="2 3" key="1">
    <citation type="submission" date="2018-09" db="EMBL/GenBank/DDBJ databases">
        <title>Novel species of Cryobacterium.</title>
        <authorList>
            <person name="Liu Q."/>
            <person name="Xin Y.-H."/>
        </authorList>
    </citation>
    <scope>NUCLEOTIDE SEQUENCE [LARGE SCALE GENOMIC DNA]</scope>
    <source>
        <strain evidence="2 3">Hh39</strain>
    </source>
</reference>
<accession>A0A3A5MIR8</accession>
<gene>
    <name evidence="2" type="ORF">D6T64_13295</name>
</gene>
<dbReference type="SUPFAM" id="SSF53448">
    <property type="entry name" value="Nucleotide-diphospho-sugar transferases"/>
    <property type="match status" value="1"/>
</dbReference>
<name>A0A3A5MIR8_9MICO</name>
<evidence type="ECO:0000256" key="1">
    <source>
        <dbReference type="SAM" id="MobiDB-lite"/>
    </source>
</evidence>
<feature type="compositionally biased region" description="Low complexity" evidence="1">
    <location>
        <begin position="225"/>
        <end position="245"/>
    </location>
</feature>